<keyword evidence="7 9" id="KW-0663">Pyridoxal phosphate</keyword>
<proteinExistence type="inferred from homology"/>
<name>A0A2U3NZX6_9MYCO</name>
<dbReference type="InterPro" id="IPR015422">
    <property type="entry name" value="PyrdxlP-dep_Trfase_small"/>
</dbReference>
<dbReference type="GO" id="GO:0030170">
    <property type="term" value="F:pyridoxal phosphate binding"/>
    <property type="evidence" value="ECO:0007669"/>
    <property type="project" value="InterPro"/>
</dbReference>
<dbReference type="HAMAP" id="MF_01023">
    <property type="entry name" value="HisC_aminotrans_2"/>
    <property type="match status" value="1"/>
</dbReference>
<gene>
    <name evidence="9" type="primary">hisC</name>
    <name evidence="12" type="ORF">MRAB57_4848</name>
</gene>
<organism evidence="12 13">
    <name type="scientific">Mycobacterium rhizamassiliense</name>
    <dbReference type="NCBI Taxonomy" id="1841860"/>
    <lineage>
        <taxon>Bacteria</taxon>
        <taxon>Bacillati</taxon>
        <taxon>Actinomycetota</taxon>
        <taxon>Actinomycetes</taxon>
        <taxon>Mycobacteriales</taxon>
        <taxon>Mycobacteriaceae</taxon>
        <taxon>Mycobacterium</taxon>
    </lineage>
</organism>
<sequence>MTRASGFKPTLDDLPLRDDLRGKSPYGAPQLAVPVRLNTNENPHPPTQALIDDVVGSVRGVAGELHRYPDRDAVALRTDLASYLTAQTGTRLGVENLWAANGSNEILQQLLQAFGGPGRSAIGFVPSYSMHPIIAGGTRTEWLVAARADDFSLDVDAAVAAVTERRPDVVFVTSPNNPSGQSIPLADLRRLLDVTPGILIVDEAYGEFSSQPSAVELIEEYPTRLVVSRTMSKAFAFAGGRLGYLVATPALIDAMLLVRLPYHLSVVTQAAARAALRHADDTLGSVATLIAERERVEAALTRMGFRVIPSDANFVLFGQFADAPVAWQRYLDVGVLIRDVGIPGYLRTTIGLADENDAFLKASTQIAATELAPAPSPVGAS</sequence>
<evidence type="ECO:0000313" key="12">
    <source>
        <dbReference type="EMBL" id="SPM37005.1"/>
    </source>
</evidence>
<feature type="compositionally biased region" description="Basic and acidic residues" evidence="10">
    <location>
        <begin position="10"/>
        <end position="22"/>
    </location>
</feature>
<dbReference type="Proteomes" id="UP000240988">
    <property type="component" value="Unassembled WGS sequence"/>
</dbReference>
<dbReference type="InterPro" id="IPR015421">
    <property type="entry name" value="PyrdxlP-dep_Trfase_major"/>
</dbReference>
<accession>A0A2U3NZX6</accession>
<dbReference type="OrthoDB" id="9809616at2"/>
<dbReference type="PANTHER" id="PTHR42885:SF2">
    <property type="entry name" value="HISTIDINOL-PHOSPHATE AMINOTRANSFERASE"/>
    <property type="match status" value="1"/>
</dbReference>
<comment type="similarity">
    <text evidence="2 9">Belongs to the class-II pyridoxal-phosphate-dependent aminotransferase family. Histidinol-phosphate aminotransferase subfamily.</text>
</comment>
<keyword evidence="13" id="KW-1185">Reference proteome</keyword>
<protein>
    <recommendedName>
        <fullName evidence="9">Histidinol-phosphate aminotransferase</fullName>
        <ecNumber evidence="9">2.6.1.9</ecNumber>
    </recommendedName>
    <alternativeName>
        <fullName evidence="9">Imidazole acetol-phosphate transaminase</fullName>
    </alternativeName>
</protein>
<evidence type="ECO:0000256" key="10">
    <source>
        <dbReference type="SAM" id="MobiDB-lite"/>
    </source>
</evidence>
<dbReference type="InterPro" id="IPR015424">
    <property type="entry name" value="PyrdxlP-dep_Trfase"/>
</dbReference>
<dbReference type="Gene3D" id="3.40.640.10">
    <property type="entry name" value="Type I PLP-dependent aspartate aminotransferase-like (Major domain)"/>
    <property type="match status" value="1"/>
</dbReference>
<evidence type="ECO:0000256" key="3">
    <source>
        <dbReference type="ARBA" id="ARBA00011738"/>
    </source>
</evidence>
<feature type="modified residue" description="N6-(pyridoxal phosphate)lysine" evidence="9">
    <location>
        <position position="233"/>
    </location>
</feature>
<evidence type="ECO:0000256" key="9">
    <source>
        <dbReference type="HAMAP-Rule" id="MF_01023"/>
    </source>
</evidence>
<evidence type="ECO:0000256" key="4">
    <source>
        <dbReference type="ARBA" id="ARBA00022576"/>
    </source>
</evidence>
<keyword evidence="8 9" id="KW-0368">Histidine biosynthesis</keyword>
<dbReference type="RefSeq" id="WP_077089605.1">
    <property type="nucleotide sequence ID" value="NZ_LT721901.1"/>
</dbReference>
<dbReference type="GO" id="GO:0004400">
    <property type="term" value="F:histidinol-phosphate transaminase activity"/>
    <property type="evidence" value="ECO:0007669"/>
    <property type="project" value="UniProtKB-UniRule"/>
</dbReference>
<dbReference type="Gene3D" id="3.90.1150.10">
    <property type="entry name" value="Aspartate Aminotransferase, domain 1"/>
    <property type="match status" value="1"/>
</dbReference>
<dbReference type="SUPFAM" id="SSF53383">
    <property type="entry name" value="PLP-dependent transferases"/>
    <property type="match status" value="1"/>
</dbReference>
<evidence type="ECO:0000256" key="5">
    <source>
        <dbReference type="ARBA" id="ARBA00022605"/>
    </source>
</evidence>
<comment type="catalytic activity">
    <reaction evidence="9">
        <text>L-histidinol phosphate + 2-oxoglutarate = 3-(imidazol-4-yl)-2-oxopropyl phosphate + L-glutamate</text>
        <dbReference type="Rhea" id="RHEA:23744"/>
        <dbReference type="ChEBI" id="CHEBI:16810"/>
        <dbReference type="ChEBI" id="CHEBI:29985"/>
        <dbReference type="ChEBI" id="CHEBI:57766"/>
        <dbReference type="ChEBI" id="CHEBI:57980"/>
        <dbReference type="EC" id="2.6.1.9"/>
    </reaction>
</comment>
<dbReference type="CDD" id="cd00609">
    <property type="entry name" value="AAT_like"/>
    <property type="match status" value="1"/>
</dbReference>
<keyword evidence="6 9" id="KW-0808">Transferase</keyword>
<feature type="domain" description="Aminotransferase class I/classII large" evidence="11">
    <location>
        <begin position="35"/>
        <end position="356"/>
    </location>
</feature>
<dbReference type="InterPro" id="IPR005861">
    <property type="entry name" value="HisP_aminotrans"/>
</dbReference>
<dbReference type="PANTHER" id="PTHR42885">
    <property type="entry name" value="HISTIDINOL-PHOSPHATE AMINOTRANSFERASE-RELATED"/>
    <property type="match status" value="1"/>
</dbReference>
<dbReference type="EC" id="2.6.1.9" evidence="9"/>
<dbReference type="Pfam" id="PF00155">
    <property type="entry name" value="Aminotran_1_2"/>
    <property type="match status" value="1"/>
</dbReference>
<comment type="subunit">
    <text evidence="3 9">Homodimer.</text>
</comment>
<evidence type="ECO:0000256" key="6">
    <source>
        <dbReference type="ARBA" id="ARBA00022679"/>
    </source>
</evidence>
<evidence type="ECO:0000256" key="1">
    <source>
        <dbReference type="ARBA" id="ARBA00001933"/>
    </source>
</evidence>
<dbReference type="EMBL" id="FUFA01000005">
    <property type="protein sequence ID" value="SPM37005.1"/>
    <property type="molecule type" value="Genomic_DNA"/>
</dbReference>
<dbReference type="InterPro" id="IPR001917">
    <property type="entry name" value="Aminotrans_II_pyridoxalP_BS"/>
</dbReference>
<evidence type="ECO:0000256" key="7">
    <source>
        <dbReference type="ARBA" id="ARBA00022898"/>
    </source>
</evidence>
<comment type="cofactor">
    <cofactor evidence="1 9">
        <name>pyridoxal 5'-phosphate</name>
        <dbReference type="ChEBI" id="CHEBI:597326"/>
    </cofactor>
</comment>
<evidence type="ECO:0000259" key="11">
    <source>
        <dbReference type="Pfam" id="PF00155"/>
    </source>
</evidence>
<dbReference type="UniPathway" id="UPA00031">
    <property type="reaction ID" value="UER00012"/>
</dbReference>
<keyword evidence="4 9" id="KW-0032">Aminotransferase</keyword>
<dbReference type="STRING" id="1841860.GCA_900157375_04851"/>
<dbReference type="NCBIfam" id="TIGR01141">
    <property type="entry name" value="hisC"/>
    <property type="match status" value="1"/>
</dbReference>
<feature type="region of interest" description="Disordered" evidence="10">
    <location>
        <begin position="1"/>
        <end position="28"/>
    </location>
</feature>
<dbReference type="NCBIfam" id="NF002877">
    <property type="entry name" value="PRK03317.1"/>
    <property type="match status" value="1"/>
</dbReference>
<dbReference type="GO" id="GO:0000105">
    <property type="term" value="P:L-histidine biosynthetic process"/>
    <property type="evidence" value="ECO:0007669"/>
    <property type="project" value="UniProtKB-UniRule"/>
</dbReference>
<dbReference type="InterPro" id="IPR004839">
    <property type="entry name" value="Aminotransferase_I/II_large"/>
</dbReference>
<dbReference type="AlphaFoldDB" id="A0A2U3NZX6"/>
<evidence type="ECO:0000256" key="2">
    <source>
        <dbReference type="ARBA" id="ARBA00007970"/>
    </source>
</evidence>
<comment type="pathway">
    <text evidence="9">Amino-acid biosynthesis; L-histidine biosynthesis; L-histidine from 5-phospho-alpha-D-ribose 1-diphosphate: step 7/9.</text>
</comment>
<dbReference type="PROSITE" id="PS00599">
    <property type="entry name" value="AA_TRANSFER_CLASS_2"/>
    <property type="match status" value="1"/>
</dbReference>
<reference evidence="12 13" key="1">
    <citation type="submission" date="2017-01" db="EMBL/GenBank/DDBJ databases">
        <authorList>
            <consortium name="Urmite Genomes"/>
        </authorList>
    </citation>
    <scope>NUCLEOTIDE SEQUENCE [LARGE SCALE GENOMIC DNA]</scope>
    <source>
        <strain evidence="12 13">AB57</strain>
    </source>
</reference>
<evidence type="ECO:0000256" key="8">
    <source>
        <dbReference type="ARBA" id="ARBA00023102"/>
    </source>
</evidence>
<keyword evidence="5 9" id="KW-0028">Amino-acid biosynthesis</keyword>
<evidence type="ECO:0000313" key="13">
    <source>
        <dbReference type="Proteomes" id="UP000240988"/>
    </source>
</evidence>